<name>A0A103TYQ5_CYNCS</name>
<dbReference type="Proteomes" id="UP000243975">
    <property type="component" value="Unassembled WGS sequence"/>
</dbReference>
<dbReference type="PANTHER" id="PTHR46250">
    <property type="entry name" value="MYB/SANT-LIKE DNA-BINDING DOMAIN PROTEIN-RELATED"/>
    <property type="match status" value="1"/>
</dbReference>
<dbReference type="InterPro" id="IPR024752">
    <property type="entry name" value="Myb/SANT-like_dom"/>
</dbReference>
<evidence type="ECO:0000313" key="3">
    <source>
        <dbReference type="Proteomes" id="UP000243975"/>
    </source>
</evidence>
<dbReference type="AlphaFoldDB" id="A0A103TYQ5"/>
<protein>
    <recommendedName>
        <fullName evidence="1">Myb/SANT-like domain-containing protein</fullName>
    </recommendedName>
</protein>
<keyword evidence="3" id="KW-1185">Reference proteome</keyword>
<dbReference type="Pfam" id="PF12776">
    <property type="entry name" value="Myb_DNA-bind_3"/>
    <property type="match status" value="1"/>
</dbReference>
<reference evidence="2 3" key="1">
    <citation type="journal article" date="2016" name="Sci. Rep.">
        <title>The genome sequence of the outbreeding globe artichoke constructed de novo incorporating a phase-aware low-pass sequencing strategy of F1 progeny.</title>
        <authorList>
            <person name="Scaglione D."/>
            <person name="Reyes-Chin-Wo S."/>
            <person name="Acquadro A."/>
            <person name="Froenicke L."/>
            <person name="Portis E."/>
            <person name="Beitel C."/>
            <person name="Tirone M."/>
            <person name="Mauro R."/>
            <person name="Lo Monaco A."/>
            <person name="Mauromicale G."/>
            <person name="Faccioli P."/>
            <person name="Cattivelli L."/>
            <person name="Rieseberg L."/>
            <person name="Michelmore R."/>
            <person name="Lanteri S."/>
        </authorList>
    </citation>
    <scope>NUCLEOTIDE SEQUENCE [LARGE SCALE GENOMIC DNA]</scope>
    <source>
        <strain evidence="2">2C</strain>
    </source>
</reference>
<feature type="domain" description="Myb/SANT-like" evidence="1">
    <location>
        <begin position="60"/>
        <end position="139"/>
    </location>
</feature>
<dbReference type="PANTHER" id="PTHR46250:SF18">
    <property type="entry name" value="MYB_SANT-LIKE DOMAIN-CONTAINING PROTEIN"/>
    <property type="match status" value="1"/>
</dbReference>
<evidence type="ECO:0000259" key="1">
    <source>
        <dbReference type="Pfam" id="PF12776"/>
    </source>
</evidence>
<organism evidence="2 3">
    <name type="scientific">Cynara cardunculus var. scolymus</name>
    <name type="common">Globe artichoke</name>
    <name type="synonym">Cynara scolymus</name>
    <dbReference type="NCBI Taxonomy" id="59895"/>
    <lineage>
        <taxon>Eukaryota</taxon>
        <taxon>Viridiplantae</taxon>
        <taxon>Streptophyta</taxon>
        <taxon>Embryophyta</taxon>
        <taxon>Tracheophyta</taxon>
        <taxon>Spermatophyta</taxon>
        <taxon>Magnoliopsida</taxon>
        <taxon>eudicotyledons</taxon>
        <taxon>Gunneridae</taxon>
        <taxon>Pentapetalae</taxon>
        <taxon>asterids</taxon>
        <taxon>campanulids</taxon>
        <taxon>Asterales</taxon>
        <taxon>Asteraceae</taxon>
        <taxon>Carduoideae</taxon>
        <taxon>Cardueae</taxon>
        <taxon>Carduinae</taxon>
        <taxon>Cynara</taxon>
    </lineage>
</organism>
<dbReference type="Gramene" id="KVH25823">
    <property type="protein sequence ID" value="KVH25823"/>
    <property type="gene ID" value="Ccrd_025870"/>
</dbReference>
<comment type="caution">
    <text evidence="2">The sequence shown here is derived from an EMBL/GenBank/DDBJ whole genome shotgun (WGS) entry which is preliminary data.</text>
</comment>
<gene>
    <name evidence="2" type="ORF">Ccrd_025870</name>
</gene>
<proteinExistence type="predicted"/>
<sequence>MFVILSVRLPPSSTNSKTIPHSSFHELKDNSIVQLLELELDSRFRFVKKWQIVMGRQPILLITILQDIVINGGRCDNGSFKSDMYETVVSKMRERIRDISIRSKHMRNKIKQLKDKYFAAYDMLNTSEFGWNDANQCMTVKAPEILEEYLCL</sequence>
<evidence type="ECO:0000313" key="2">
    <source>
        <dbReference type="EMBL" id="KVH25823.1"/>
    </source>
</evidence>
<accession>A0A103TYQ5</accession>
<dbReference type="EMBL" id="LEKV01006998">
    <property type="protein sequence ID" value="KVH25823.1"/>
    <property type="molecule type" value="Genomic_DNA"/>
</dbReference>